<dbReference type="Proteomes" id="UP001234989">
    <property type="component" value="Chromosome 12"/>
</dbReference>
<name>A0AAF0V880_SOLVR</name>
<sequence>MEIEILCTKLIKPSSPTLSHNQCYKLSFFDQIAEREHLPVVLFYPYNNFNSPTIDEQLEKSLSNVLTHVYPAAGRYDKDECSILCLDQGVPYTKAKVNCKLDNFLEKAHKDLSLAALFWPHENKNVDQNNFMVSPIVTIQVTKFECGGLALSFSVSHPAIDGVTCFNFLFGWGKVCRLGTPIDKINFLSFNLGHVFPTRDISSLFKSIHVENIEENIVVKRFVVHEAALSRLRKQCIDESGGALNFQPSRVEIITAILWRALIRISAARNGYFRSSLMDLPLNLRSKSSLPQVNNSMGNFRIDIPIKFIPGETKMELHNFIILIRNTVNKVVASCTNASPDEIVSTLVNIYNESFEAPEWGGNDEVDKVACSNCHTEVGVQLDLKESCMQLFECDNDIKALRNTVNKVVASCVNASPDEIVSTLVNIYNESFEAPEWGGNDEVDKVACSSMCKFPLKDIDFGLGKPSLVYFGLKDMEIFWLYDTDCHTEVGVQLDLKESCMQLFECDNDIKALIFIRDAKL</sequence>
<evidence type="ECO:0000313" key="5">
    <source>
        <dbReference type="Proteomes" id="UP001234989"/>
    </source>
</evidence>
<organism evidence="4 5">
    <name type="scientific">Solanum verrucosum</name>
    <dbReference type="NCBI Taxonomy" id="315347"/>
    <lineage>
        <taxon>Eukaryota</taxon>
        <taxon>Viridiplantae</taxon>
        <taxon>Streptophyta</taxon>
        <taxon>Embryophyta</taxon>
        <taxon>Tracheophyta</taxon>
        <taxon>Spermatophyta</taxon>
        <taxon>Magnoliopsida</taxon>
        <taxon>eudicotyledons</taxon>
        <taxon>Gunneridae</taxon>
        <taxon>Pentapetalae</taxon>
        <taxon>asterids</taxon>
        <taxon>lamiids</taxon>
        <taxon>Solanales</taxon>
        <taxon>Solanaceae</taxon>
        <taxon>Solanoideae</taxon>
        <taxon>Solaneae</taxon>
        <taxon>Solanum</taxon>
    </lineage>
</organism>
<gene>
    <name evidence="4" type="ORF">MTR67_053097</name>
</gene>
<dbReference type="GO" id="GO:0016746">
    <property type="term" value="F:acyltransferase activity"/>
    <property type="evidence" value="ECO:0007669"/>
    <property type="project" value="UniProtKB-KW"/>
</dbReference>
<dbReference type="AlphaFoldDB" id="A0AAF0V880"/>
<evidence type="ECO:0000256" key="1">
    <source>
        <dbReference type="ARBA" id="ARBA00009861"/>
    </source>
</evidence>
<reference evidence="4" key="1">
    <citation type="submission" date="2023-08" db="EMBL/GenBank/DDBJ databases">
        <title>A de novo genome assembly of Solanum verrucosum Schlechtendal, a Mexican diploid species geographically isolated from the other diploid A-genome species in potato relatives.</title>
        <authorList>
            <person name="Hosaka K."/>
        </authorList>
    </citation>
    <scope>NUCLEOTIDE SEQUENCE</scope>
    <source>
        <tissue evidence="4">Young leaves</tissue>
    </source>
</reference>
<protein>
    <recommendedName>
        <fullName evidence="6">Anthocyanin acyltransferase</fullName>
    </recommendedName>
</protein>
<evidence type="ECO:0000313" key="4">
    <source>
        <dbReference type="EMBL" id="WMV59712.1"/>
    </source>
</evidence>
<keyword evidence="2" id="KW-0808">Transferase</keyword>
<proteinExistence type="inferred from homology"/>
<keyword evidence="5" id="KW-1185">Reference proteome</keyword>
<dbReference type="PANTHER" id="PTHR31623">
    <property type="entry name" value="F21J9.9"/>
    <property type="match status" value="1"/>
</dbReference>
<comment type="similarity">
    <text evidence="1">Belongs to the plant acyltransferase family.</text>
</comment>
<dbReference type="PANTHER" id="PTHR31623:SF68">
    <property type="entry name" value="ANTHOCYANIN ACYLTRANSFERASE"/>
    <property type="match status" value="1"/>
</dbReference>
<evidence type="ECO:0000256" key="2">
    <source>
        <dbReference type="ARBA" id="ARBA00022679"/>
    </source>
</evidence>
<accession>A0AAF0V880</accession>
<dbReference type="InterPro" id="IPR023213">
    <property type="entry name" value="CAT-like_dom_sf"/>
</dbReference>
<dbReference type="Pfam" id="PF02458">
    <property type="entry name" value="Transferase"/>
    <property type="match status" value="1"/>
</dbReference>
<dbReference type="EMBL" id="CP133623">
    <property type="protein sequence ID" value="WMV59712.1"/>
    <property type="molecule type" value="Genomic_DNA"/>
</dbReference>
<evidence type="ECO:0008006" key="6">
    <source>
        <dbReference type="Google" id="ProtNLM"/>
    </source>
</evidence>
<keyword evidence="3" id="KW-0012">Acyltransferase</keyword>
<dbReference type="Gene3D" id="3.30.559.10">
    <property type="entry name" value="Chloramphenicol acetyltransferase-like domain"/>
    <property type="match status" value="3"/>
</dbReference>
<evidence type="ECO:0000256" key="3">
    <source>
        <dbReference type="ARBA" id="ARBA00023315"/>
    </source>
</evidence>